<dbReference type="AlphaFoldDB" id="A0A068U171"/>
<dbReference type="FunFam" id="1.25.40.10:FF:000090">
    <property type="entry name" value="Pentatricopeptide repeat-containing protein, chloroplastic"/>
    <property type="match status" value="1"/>
</dbReference>
<name>A0A068U171_COFCA</name>
<evidence type="ECO:0000256" key="2">
    <source>
        <dbReference type="PROSITE-ProRule" id="PRU00708"/>
    </source>
</evidence>
<sequence length="795" mass="88107">MKGLPSIVPALIQNPTKFTCVKAQLRILSETSSPLSEKFASFLDNCLDIDSLKKLHACILTHGLENNVGLGSKLINSCARFNLLTESKWVFRKIICNDLSLWNSIILGYFRAAHFGEVLGLYVGLRRRKIGINGSVITVGLKSCVELGSLDFGKSLHVDAFKSGLNGDRFVGSSLIGLYNKYDDVDEAAKVFDEITERDVVVYTSMITAYAQVGDNRSCEAFRVAGYMQKEELEPNRITLVSLLQAVSVCGAIKEGKSIHGYAIRKGIGWLDKVFETSLMDMYMKCGFPDKAALSFGNISWKTIGSWNAMITGHLQLGQPLKALQLFLQMVQQNYVPDIITLANGVLSCGYIGHLSGGKSIHGYLLRNGFQLDLVATTALIDMYSKCYQLIQAKEVFDKMHRKDDVSFNVMIAGYLENGFSSQAVEEFHEMVRMDLRPNVSTILNVLSAISDLKDTRQGKCIHGHAFRHGFGENTDIANQLINMYSKCCTMNYARKVFDRIGKKDTVSWTSMITAHVNGGRADEAVILFRLMQKEKLNPDSVTLISLLQALAQLGCLSLAREVHTRVYRILLNEDKPMINCLITAYSNSGKLSIARNLFEHVAKRQLATWNSMISAYGMHGDCVQALKLFDMMKKDKIPPDGLTFTSVLSACSHSGMVNEGLCVFKSMKEEYRLTPSGEHYSCMVDLLSRAGRLEEAYELLKFLPSDQATSALGALLAACRVHGNINMGEIIGRRLLELEPQNPSAYNLVSNLLAEQEKWEEVAKLRSIAERRGLKGFAGNSMIEFGCTGLLSGS</sequence>
<accession>A0A068U171</accession>
<evidence type="ECO:0008006" key="5">
    <source>
        <dbReference type="Google" id="ProtNLM"/>
    </source>
</evidence>
<feature type="repeat" description="PPR" evidence="2">
    <location>
        <begin position="199"/>
        <end position="235"/>
    </location>
</feature>
<reference evidence="4" key="1">
    <citation type="journal article" date="2014" name="Science">
        <title>The coffee genome provides insight into the convergent evolution of caffeine biosynthesis.</title>
        <authorList>
            <person name="Denoeud F."/>
            <person name="Carretero-Paulet L."/>
            <person name="Dereeper A."/>
            <person name="Droc G."/>
            <person name="Guyot R."/>
            <person name="Pietrella M."/>
            <person name="Zheng C."/>
            <person name="Alberti A."/>
            <person name="Anthony F."/>
            <person name="Aprea G."/>
            <person name="Aury J.M."/>
            <person name="Bento P."/>
            <person name="Bernard M."/>
            <person name="Bocs S."/>
            <person name="Campa C."/>
            <person name="Cenci A."/>
            <person name="Combes M.C."/>
            <person name="Crouzillat D."/>
            <person name="Da Silva C."/>
            <person name="Daddiego L."/>
            <person name="De Bellis F."/>
            <person name="Dussert S."/>
            <person name="Garsmeur O."/>
            <person name="Gayraud T."/>
            <person name="Guignon V."/>
            <person name="Jahn K."/>
            <person name="Jamilloux V."/>
            <person name="Joet T."/>
            <person name="Labadie K."/>
            <person name="Lan T."/>
            <person name="Leclercq J."/>
            <person name="Lepelley M."/>
            <person name="Leroy T."/>
            <person name="Li L.T."/>
            <person name="Librado P."/>
            <person name="Lopez L."/>
            <person name="Munoz A."/>
            <person name="Noel B."/>
            <person name="Pallavicini A."/>
            <person name="Perrotta G."/>
            <person name="Poncet V."/>
            <person name="Pot D."/>
            <person name="Priyono X."/>
            <person name="Rigoreau M."/>
            <person name="Rouard M."/>
            <person name="Rozas J."/>
            <person name="Tranchant-Dubreuil C."/>
            <person name="VanBuren R."/>
            <person name="Zhang Q."/>
            <person name="Andrade A.C."/>
            <person name="Argout X."/>
            <person name="Bertrand B."/>
            <person name="de Kochko A."/>
            <person name="Graziosi G."/>
            <person name="Henry R.J."/>
            <person name="Jayarama X."/>
            <person name="Ming R."/>
            <person name="Nagai C."/>
            <person name="Rounsley S."/>
            <person name="Sankoff D."/>
            <person name="Giuliano G."/>
            <person name="Albert V.A."/>
            <person name="Wincker P."/>
            <person name="Lashermes P."/>
        </authorList>
    </citation>
    <scope>NUCLEOTIDE SEQUENCE [LARGE SCALE GENOMIC DNA]</scope>
    <source>
        <strain evidence="4">cv. DH200-94</strain>
    </source>
</reference>
<keyword evidence="4" id="KW-1185">Reference proteome</keyword>
<feature type="repeat" description="PPR" evidence="2">
    <location>
        <begin position="404"/>
        <end position="438"/>
    </location>
</feature>
<protein>
    <recommendedName>
        <fullName evidence="5">Pentacotripeptide-repeat region of PRORP domain-containing protein</fullName>
    </recommendedName>
</protein>
<dbReference type="PhylomeDB" id="A0A068U171"/>
<dbReference type="PANTHER" id="PTHR47926">
    <property type="entry name" value="PENTATRICOPEPTIDE REPEAT-CONTAINING PROTEIN"/>
    <property type="match status" value="1"/>
</dbReference>
<dbReference type="EMBL" id="HG739092">
    <property type="protein sequence ID" value="CDP02275.1"/>
    <property type="molecule type" value="Genomic_DNA"/>
</dbReference>
<dbReference type="Pfam" id="PF20431">
    <property type="entry name" value="E_motif"/>
    <property type="match status" value="1"/>
</dbReference>
<organism evidence="3 4">
    <name type="scientific">Coffea canephora</name>
    <name type="common">Robusta coffee</name>
    <dbReference type="NCBI Taxonomy" id="49390"/>
    <lineage>
        <taxon>Eukaryota</taxon>
        <taxon>Viridiplantae</taxon>
        <taxon>Streptophyta</taxon>
        <taxon>Embryophyta</taxon>
        <taxon>Tracheophyta</taxon>
        <taxon>Spermatophyta</taxon>
        <taxon>Magnoliopsida</taxon>
        <taxon>eudicotyledons</taxon>
        <taxon>Gunneridae</taxon>
        <taxon>Pentapetalae</taxon>
        <taxon>asterids</taxon>
        <taxon>lamiids</taxon>
        <taxon>Gentianales</taxon>
        <taxon>Rubiaceae</taxon>
        <taxon>Ixoroideae</taxon>
        <taxon>Gardenieae complex</taxon>
        <taxon>Bertiereae - Coffeeae clade</taxon>
        <taxon>Coffeeae</taxon>
        <taxon>Coffea</taxon>
    </lineage>
</organism>
<dbReference type="SUPFAM" id="SSF48452">
    <property type="entry name" value="TPR-like"/>
    <property type="match status" value="1"/>
</dbReference>
<dbReference type="Pfam" id="PF13812">
    <property type="entry name" value="PPR_3"/>
    <property type="match status" value="1"/>
</dbReference>
<keyword evidence="1" id="KW-0677">Repeat</keyword>
<dbReference type="Gene3D" id="1.25.40.10">
    <property type="entry name" value="Tetratricopeptide repeat domain"/>
    <property type="match status" value="6"/>
</dbReference>
<feature type="repeat" description="PPR" evidence="2">
    <location>
        <begin position="303"/>
        <end position="337"/>
    </location>
</feature>
<dbReference type="InterPro" id="IPR046848">
    <property type="entry name" value="E_motif"/>
</dbReference>
<dbReference type="PANTHER" id="PTHR47926:SF452">
    <property type="entry name" value="PENTATRICOPEPTIDE REPEAT-CONTAINING PROTEIN"/>
    <property type="match status" value="1"/>
</dbReference>
<dbReference type="InterPro" id="IPR046960">
    <property type="entry name" value="PPR_At4g14850-like_plant"/>
</dbReference>
<dbReference type="GO" id="GO:0003729">
    <property type="term" value="F:mRNA binding"/>
    <property type="evidence" value="ECO:0007669"/>
    <property type="project" value="UniProtKB-ARBA"/>
</dbReference>
<evidence type="ECO:0000313" key="3">
    <source>
        <dbReference type="EMBL" id="CDP02275.1"/>
    </source>
</evidence>
<dbReference type="InterPro" id="IPR002885">
    <property type="entry name" value="PPR_rpt"/>
</dbReference>
<dbReference type="Gramene" id="CDP02275">
    <property type="protein sequence ID" value="CDP02275"/>
    <property type="gene ID" value="GSCOC_T00039626001"/>
</dbReference>
<dbReference type="InParanoid" id="A0A068U171"/>
<dbReference type="Pfam" id="PF13041">
    <property type="entry name" value="PPR_2"/>
    <property type="match status" value="2"/>
</dbReference>
<evidence type="ECO:0000313" key="4">
    <source>
        <dbReference type="Proteomes" id="UP000295252"/>
    </source>
</evidence>
<dbReference type="Pfam" id="PF01535">
    <property type="entry name" value="PPR"/>
    <property type="match status" value="5"/>
</dbReference>
<dbReference type="PROSITE" id="PS51375">
    <property type="entry name" value="PPR"/>
    <property type="match status" value="6"/>
</dbReference>
<dbReference type="OrthoDB" id="308440at2759"/>
<dbReference type="Proteomes" id="UP000295252">
    <property type="component" value="Chromosome IX"/>
</dbReference>
<dbReference type="GO" id="GO:0009451">
    <property type="term" value="P:RNA modification"/>
    <property type="evidence" value="ECO:0007669"/>
    <property type="project" value="InterPro"/>
</dbReference>
<dbReference type="NCBIfam" id="TIGR00756">
    <property type="entry name" value="PPR"/>
    <property type="match status" value="5"/>
</dbReference>
<dbReference type="STRING" id="49390.A0A068U171"/>
<gene>
    <name evidence="3" type="ORF">GSCOC_T00039626001</name>
</gene>
<dbReference type="OMA" id="RTHGNTR"/>
<proteinExistence type="predicted"/>
<dbReference type="InterPro" id="IPR011990">
    <property type="entry name" value="TPR-like_helical_dom_sf"/>
</dbReference>
<feature type="repeat" description="PPR" evidence="2">
    <location>
        <begin position="606"/>
        <end position="640"/>
    </location>
</feature>
<dbReference type="FunFam" id="1.25.40.10:FF:000073">
    <property type="entry name" value="Pentatricopeptide repeat-containing protein chloroplastic"/>
    <property type="match status" value="2"/>
</dbReference>
<feature type="repeat" description="PPR" evidence="2">
    <location>
        <begin position="641"/>
        <end position="671"/>
    </location>
</feature>
<evidence type="ECO:0000256" key="1">
    <source>
        <dbReference type="ARBA" id="ARBA00022737"/>
    </source>
</evidence>
<feature type="repeat" description="PPR" evidence="2">
    <location>
        <begin position="505"/>
        <end position="539"/>
    </location>
</feature>